<feature type="transmembrane region" description="Helical" evidence="6">
    <location>
        <begin position="228"/>
        <end position="249"/>
    </location>
</feature>
<sequence length="485" mass="50050">MSATTSAVGLRSERGPILLALMLSTALVALDATIIATASATIARDLGSFAQVPWLFSAYLLAQAVSTPLFGRLADVLGRKRLILAGVGFFLVGSVLCGAAWSMSALIVGRVLQGLGAGAVMPVSLTIAADIYTLQERAKTQGYLASVWAISSVVGPTLGGVFSEFLSWRWIFWINLPLCFGAATMLVLKYHESAREGDREPIDYLGAALLTGGSTLMLLGLLEGGTSWAWASTPSVLILAGAALLLAAFTAHALRSAHPILDLRLLRRRVVGVPTAISLLVGVIVLALSTYVPIYAQGVLGVGPLIAGFALAAMMVGWPLAATNAGRVYLALGFRFTSMIGSTFVVVGTALTLLLGAHSNVIMVGIFTFVVGIGMGLTAVPTLIAAQSSAEFTERGAVTGVNMFARSLGSAVGVAICGAIINSRTAVTPDGTPAGPGLMAALHIVFGLLVFVAVVLAVLAVLMPADHPRRQPARTSQPDEAATTA</sequence>
<feature type="transmembrane region" description="Helical" evidence="6">
    <location>
        <begin position="50"/>
        <end position="70"/>
    </location>
</feature>
<dbReference type="InterPro" id="IPR020846">
    <property type="entry name" value="MFS_dom"/>
</dbReference>
<dbReference type="PRINTS" id="PR01036">
    <property type="entry name" value="TCRTETB"/>
</dbReference>
<evidence type="ECO:0000256" key="3">
    <source>
        <dbReference type="ARBA" id="ARBA00022692"/>
    </source>
</evidence>
<proteinExistence type="predicted"/>
<feature type="transmembrane region" description="Helical" evidence="6">
    <location>
        <begin position="202"/>
        <end position="222"/>
    </location>
</feature>
<feature type="transmembrane region" description="Helical" evidence="6">
    <location>
        <begin position="397"/>
        <end position="421"/>
    </location>
</feature>
<dbReference type="PROSITE" id="PS50850">
    <property type="entry name" value="MFS"/>
    <property type="match status" value="1"/>
</dbReference>
<feature type="domain" description="Major facilitator superfamily (MFS) profile" evidence="7">
    <location>
        <begin position="17"/>
        <end position="468"/>
    </location>
</feature>
<evidence type="ECO:0000256" key="5">
    <source>
        <dbReference type="ARBA" id="ARBA00023136"/>
    </source>
</evidence>
<feature type="transmembrane region" description="Helical" evidence="6">
    <location>
        <begin position="270"/>
        <end position="288"/>
    </location>
</feature>
<protein>
    <submittedName>
        <fullName evidence="8">MDR family MFS transporter</fullName>
    </submittedName>
</protein>
<evidence type="ECO:0000256" key="2">
    <source>
        <dbReference type="ARBA" id="ARBA00022448"/>
    </source>
</evidence>
<dbReference type="CDD" id="cd17502">
    <property type="entry name" value="MFS_Azr1_MDR_like"/>
    <property type="match status" value="1"/>
</dbReference>
<reference evidence="8 9" key="1">
    <citation type="submission" date="2022-11" db="EMBL/GenBank/DDBJ databases">
        <title>Draft genome sequence of Saccharopolyspora sp. WRP15-2 isolated from rhizosphere soils of wild rice in Thailand.</title>
        <authorList>
            <person name="Duangmal K."/>
            <person name="Kammanee S."/>
            <person name="Muangham S."/>
        </authorList>
    </citation>
    <scope>NUCLEOTIDE SEQUENCE [LARGE SCALE GENOMIC DNA]</scope>
    <source>
        <strain evidence="8 9">WRP15-2</strain>
    </source>
</reference>
<evidence type="ECO:0000256" key="6">
    <source>
        <dbReference type="SAM" id="Phobius"/>
    </source>
</evidence>
<dbReference type="EMBL" id="JAQGLA010000084">
    <property type="protein sequence ID" value="MDA3630021.1"/>
    <property type="molecule type" value="Genomic_DNA"/>
</dbReference>
<keyword evidence="3 6" id="KW-0812">Transmembrane</keyword>
<dbReference type="Proteomes" id="UP001210380">
    <property type="component" value="Unassembled WGS sequence"/>
</dbReference>
<feature type="transmembrane region" description="Helical" evidence="6">
    <location>
        <begin position="328"/>
        <end position="355"/>
    </location>
</feature>
<evidence type="ECO:0000256" key="1">
    <source>
        <dbReference type="ARBA" id="ARBA00004429"/>
    </source>
</evidence>
<feature type="transmembrane region" description="Helical" evidence="6">
    <location>
        <begin position="441"/>
        <end position="462"/>
    </location>
</feature>
<feature type="transmembrane region" description="Helical" evidence="6">
    <location>
        <begin position="82"/>
        <end position="101"/>
    </location>
</feature>
<evidence type="ECO:0000256" key="4">
    <source>
        <dbReference type="ARBA" id="ARBA00022989"/>
    </source>
</evidence>
<comment type="caution">
    <text evidence="8">The sequence shown here is derived from an EMBL/GenBank/DDBJ whole genome shotgun (WGS) entry which is preliminary data.</text>
</comment>
<dbReference type="InterPro" id="IPR036259">
    <property type="entry name" value="MFS_trans_sf"/>
</dbReference>
<dbReference type="PANTHER" id="PTHR23501:SF191">
    <property type="entry name" value="VACUOLAR BASIC AMINO ACID TRANSPORTER 4"/>
    <property type="match status" value="1"/>
</dbReference>
<name>A0ABT4V7T5_9PSEU</name>
<organism evidence="8 9">
    <name type="scientific">Saccharopolyspora oryzae</name>
    <dbReference type="NCBI Taxonomy" id="2997343"/>
    <lineage>
        <taxon>Bacteria</taxon>
        <taxon>Bacillati</taxon>
        <taxon>Actinomycetota</taxon>
        <taxon>Actinomycetes</taxon>
        <taxon>Pseudonocardiales</taxon>
        <taxon>Pseudonocardiaceae</taxon>
        <taxon>Saccharopolyspora</taxon>
    </lineage>
</organism>
<evidence type="ECO:0000313" key="9">
    <source>
        <dbReference type="Proteomes" id="UP001210380"/>
    </source>
</evidence>
<feature type="transmembrane region" description="Helical" evidence="6">
    <location>
        <begin position="294"/>
        <end position="316"/>
    </location>
</feature>
<feature type="transmembrane region" description="Helical" evidence="6">
    <location>
        <begin position="168"/>
        <end position="190"/>
    </location>
</feature>
<keyword evidence="9" id="KW-1185">Reference proteome</keyword>
<dbReference type="RefSeq" id="WP_270953153.1">
    <property type="nucleotide sequence ID" value="NZ_JAQGLA010000084.1"/>
</dbReference>
<gene>
    <name evidence="8" type="ORF">OU415_31655</name>
</gene>
<feature type="transmembrane region" description="Helical" evidence="6">
    <location>
        <begin position="143"/>
        <end position="162"/>
    </location>
</feature>
<evidence type="ECO:0000259" key="7">
    <source>
        <dbReference type="PROSITE" id="PS50850"/>
    </source>
</evidence>
<keyword evidence="5 6" id="KW-0472">Membrane</keyword>
<keyword evidence="2" id="KW-0813">Transport</keyword>
<dbReference type="Gene3D" id="1.20.1250.20">
    <property type="entry name" value="MFS general substrate transporter like domains"/>
    <property type="match status" value="1"/>
</dbReference>
<feature type="transmembrane region" description="Helical" evidence="6">
    <location>
        <begin position="361"/>
        <end position="385"/>
    </location>
</feature>
<accession>A0ABT4V7T5</accession>
<feature type="transmembrane region" description="Helical" evidence="6">
    <location>
        <begin position="107"/>
        <end position="131"/>
    </location>
</feature>
<dbReference type="SUPFAM" id="SSF103473">
    <property type="entry name" value="MFS general substrate transporter"/>
    <property type="match status" value="1"/>
</dbReference>
<dbReference type="Gene3D" id="1.20.1720.10">
    <property type="entry name" value="Multidrug resistance protein D"/>
    <property type="match status" value="1"/>
</dbReference>
<keyword evidence="4 6" id="KW-1133">Transmembrane helix</keyword>
<comment type="subcellular location">
    <subcellularLocation>
        <location evidence="1">Cell inner membrane</location>
        <topology evidence="1">Multi-pass membrane protein</topology>
    </subcellularLocation>
</comment>
<evidence type="ECO:0000313" key="8">
    <source>
        <dbReference type="EMBL" id="MDA3630021.1"/>
    </source>
</evidence>
<dbReference type="InterPro" id="IPR011701">
    <property type="entry name" value="MFS"/>
</dbReference>
<dbReference type="PANTHER" id="PTHR23501">
    <property type="entry name" value="MAJOR FACILITATOR SUPERFAMILY"/>
    <property type="match status" value="1"/>
</dbReference>
<dbReference type="Pfam" id="PF07690">
    <property type="entry name" value="MFS_1"/>
    <property type="match status" value="1"/>
</dbReference>